<name>X1VAS8_9ZZZZ</name>
<evidence type="ECO:0000313" key="3">
    <source>
        <dbReference type="EMBL" id="GAJ10416.1"/>
    </source>
</evidence>
<comment type="caution">
    <text evidence="3">The sequence shown here is derived from an EMBL/GenBank/DDBJ whole genome shotgun (WGS) entry which is preliminary data.</text>
</comment>
<dbReference type="InterPro" id="IPR013325">
    <property type="entry name" value="RNA_pol_sigma_r2"/>
</dbReference>
<evidence type="ECO:0000256" key="1">
    <source>
        <dbReference type="SAM" id="MobiDB-lite"/>
    </source>
</evidence>
<gene>
    <name evidence="3" type="ORF">S12H4_49218</name>
</gene>
<dbReference type="EMBL" id="BARW01030856">
    <property type="protein sequence ID" value="GAJ10416.1"/>
    <property type="molecule type" value="Genomic_DNA"/>
</dbReference>
<dbReference type="GO" id="GO:0003677">
    <property type="term" value="F:DNA binding"/>
    <property type="evidence" value="ECO:0007669"/>
    <property type="project" value="InterPro"/>
</dbReference>
<dbReference type="GO" id="GO:0016987">
    <property type="term" value="F:sigma factor activity"/>
    <property type="evidence" value="ECO:0007669"/>
    <property type="project" value="InterPro"/>
</dbReference>
<dbReference type="AlphaFoldDB" id="X1VAS8"/>
<reference evidence="3" key="1">
    <citation type="journal article" date="2014" name="Front. Microbiol.">
        <title>High frequency of phylogenetically diverse reductive dehalogenase-homologous genes in deep subseafloor sedimentary metagenomes.</title>
        <authorList>
            <person name="Kawai M."/>
            <person name="Futagami T."/>
            <person name="Toyoda A."/>
            <person name="Takaki Y."/>
            <person name="Nishi S."/>
            <person name="Hori S."/>
            <person name="Arai W."/>
            <person name="Tsubouchi T."/>
            <person name="Morono Y."/>
            <person name="Uchiyama I."/>
            <person name="Ito T."/>
            <person name="Fujiyama A."/>
            <person name="Inagaki F."/>
            <person name="Takami H."/>
        </authorList>
    </citation>
    <scope>NUCLEOTIDE SEQUENCE</scope>
    <source>
        <strain evidence="3">Expedition CK06-06</strain>
    </source>
</reference>
<accession>X1VAS8</accession>
<feature type="region of interest" description="Disordered" evidence="1">
    <location>
        <begin position="1"/>
        <end position="39"/>
    </location>
</feature>
<dbReference type="Gene3D" id="1.10.601.10">
    <property type="entry name" value="RNA Polymerase Primary Sigma Factor"/>
    <property type="match status" value="1"/>
</dbReference>
<feature type="non-terminal residue" evidence="3">
    <location>
        <position position="166"/>
    </location>
</feature>
<feature type="compositionally biased region" description="Acidic residues" evidence="1">
    <location>
        <begin position="17"/>
        <end position="39"/>
    </location>
</feature>
<organism evidence="3">
    <name type="scientific">marine sediment metagenome</name>
    <dbReference type="NCBI Taxonomy" id="412755"/>
    <lineage>
        <taxon>unclassified sequences</taxon>
        <taxon>metagenomes</taxon>
        <taxon>ecological metagenomes</taxon>
    </lineage>
</organism>
<dbReference type="Pfam" id="PF00140">
    <property type="entry name" value="Sigma70_r1_2"/>
    <property type="match status" value="1"/>
</dbReference>
<dbReference type="GO" id="GO:0006352">
    <property type="term" value="P:DNA-templated transcription initiation"/>
    <property type="evidence" value="ECO:0007669"/>
    <property type="project" value="InterPro"/>
</dbReference>
<evidence type="ECO:0000259" key="2">
    <source>
        <dbReference type="Pfam" id="PF00140"/>
    </source>
</evidence>
<feature type="domain" description="RNA polymerase sigma-70 region 1.2" evidence="2">
    <location>
        <begin position="55"/>
        <end position="86"/>
    </location>
</feature>
<proteinExistence type="predicted"/>
<dbReference type="InterPro" id="IPR009042">
    <property type="entry name" value="RNA_pol_sigma70_r1_2"/>
</dbReference>
<dbReference type="SUPFAM" id="SSF88946">
    <property type="entry name" value="Sigma2 domain of RNA polymerase sigma factors"/>
    <property type="match status" value="1"/>
</dbReference>
<protein>
    <recommendedName>
        <fullName evidence="2">RNA polymerase sigma-70 region 1.2 domain-containing protein</fullName>
    </recommendedName>
</protein>
<sequence length="166" mass="18830">MSSEDSENSIEFSPHDQEDEELPLVEEMKDEAEPSLDLELETPLEQLEGQEATDDPVRMYLHEIGRVQLLTAADEKVLAKRMEQGRRINEIRQAWLQKYGKPPLAIEIILAMLKDLGQNAGLIRLLQKQINLTPTDSFLGAIFDAKLRECIDGEINQYLVQAIASQ</sequence>